<evidence type="ECO:0000256" key="1">
    <source>
        <dbReference type="SAM" id="MobiDB-lite"/>
    </source>
</evidence>
<sequence length="212" mass="23060">MRSFLSRRAALGLLALPLLAACAGDPEVLEPPKDLGEFRLGRYFIYADDAQVGPLSKDVTADEWENIMSDALVERLGRYRGGRSYDIGINIVGYVVAVPGVPVVASPKSVLVAMVNIWDQGNPNKLNAEPKQITVLESFTAEGVISSGLTMSSDEQMQQLSRNAVRAIEEWIAENPEWTNRPSLLEEGEIPAPSKRIYDKSDARAAVSESGA</sequence>
<organism evidence="3 4">
    <name type="scientific">Pseudoruegeria aquimaris</name>
    <dbReference type="NCBI Taxonomy" id="393663"/>
    <lineage>
        <taxon>Bacteria</taxon>
        <taxon>Pseudomonadati</taxon>
        <taxon>Pseudomonadota</taxon>
        <taxon>Alphaproteobacteria</taxon>
        <taxon>Rhodobacterales</taxon>
        <taxon>Roseobacteraceae</taxon>
        <taxon>Pseudoruegeria</taxon>
    </lineage>
</organism>
<dbReference type="RefSeq" id="WP_085869645.1">
    <property type="nucleotide sequence ID" value="NZ_FWFQ01000028.1"/>
</dbReference>
<dbReference type="PROSITE" id="PS51257">
    <property type="entry name" value="PROKAR_LIPOPROTEIN"/>
    <property type="match status" value="1"/>
</dbReference>
<protein>
    <recommendedName>
        <fullName evidence="5">DUF3313 domain-containing protein</fullName>
    </recommendedName>
</protein>
<dbReference type="AlphaFoldDB" id="A0A1Y5TED0"/>
<evidence type="ECO:0000313" key="3">
    <source>
        <dbReference type="EMBL" id="SLN60056.1"/>
    </source>
</evidence>
<feature type="region of interest" description="Disordered" evidence="1">
    <location>
        <begin position="183"/>
        <end position="212"/>
    </location>
</feature>
<reference evidence="3 4" key="1">
    <citation type="submission" date="2017-03" db="EMBL/GenBank/DDBJ databases">
        <authorList>
            <person name="Afonso C.L."/>
            <person name="Miller P.J."/>
            <person name="Scott M.A."/>
            <person name="Spackman E."/>
            <person name="Goraichik I."/>
            <person name="Dimitrov K.M."/>
            <person name="Suarez D.L."/>
            <person name="Swayne D.E."/>
        </authorList>
    </citation>
    <scope>NUCLEOTIDE SEQUENCE [LARGE SCALE GENOMIC DNA]</scope>
    <source>
        <strain evidence="3 4">CECT 7680</strain>
    </source>
</reference>
<dbReference type="OrthoDB" id="7834608at2"/>
<feature type="chain" id="PRO_5013096862" description="DUF3313 domain-containing protein" evidence="2">
    <location>
        <begin position="21"/>
        <end position="212"/>
    </location>
</feature>
<accession>A0A1Y5TED0</accession>
<feature type="signal peptide" evidence="2">
    <location>
        <begin position="1"/>
        <end position="20"/>
    </location>
</feature>
<dbReference type="Proteomes" id="UP000193409">
    <property type="component" value="Unassembled WGS sequence"/>
</dbReference>
<evidence type="ECO:0008006" key="5">
    <source>
        <dbReference type="Google" id="ProtNLM"/>
    </source>
</evidence>
<name>A0A1Y5TED0_9RHOB</name>
<gene>
    <name evidence="3" type="ORF">PSA7680_03147</name>
</gene>
<evidence type="ECO:0000256" key="2">
    <source>
        <dbReference type="SAM" id="SignalP"/>
    </source>
</evidence>
<dbReference type="EMBL" id="FWFQ01000028">
    <property type="protein sequence ID" value="SLN60056.1"/>
    <property type="molecule type" value="Genomic_DNA"/>
</dbReference>
<keyword evidence="4" id="KW-1185">Reference proteome</keyword>
<keyword evidence="2" id="KW-0732">Signal</keyword>
<evidence type="ECO:0000313" key="4">
    <source>
        <dbReference type="Proteomes" id="UP000193409"/>
    </source>
</evidence>
<proteinExistence type="predicted"/>